<dbReference type="EMBL" id="JBHMFI010000001">
    <property type="protein sequence ID" value="MFB9072700.1"/>
    <property type="molecule type" value="Genomic_DNA"/>
</dbReference>
<proteinExistence type="predicted"/>
<accession>A0ABV5G1C0</accession>
<feature type="region of interest" description="Disordered" evidence="1">
    <location>
        <begin position="1"/>
        <end position="106"/>
    </location>
</feature>
<evidence type="ECO:0000313" key="2">
    <source>
        <dbReference type="EMBL" id="MFB9072700.1"/>
    </source>
</evidence>
<keyword evidence="3" id="KW-1185">Reference proteome</keyword>
<comment type="caution">
    <text evidence="2">The sequence shown here is derived from an EMBL/GenBank/DDBJ whole genome shotgun (WGS) entry which is preliminary data.</text>
</comment>
<feature type="compositionally biased region" description="Basic and acidic residues" evidence="1">
    <location>
        <begin position="31"/>
        <end position="40"/>
    </location>
</feature>
<sequence length="106" mass="11485">MTAKPRVSSALRRADRTWPLSQAPAIRAPRSRPDAAEDTIHPAPNPPVIPRPRATAHQGKPTRTTGSTARRQASGRRYDRGGRSLDSSTWSTKGGMISGPTYRPTS</sequence>
<evidence type="ECO:0000256" key="1">
    <source>
        <dbReference type="SAM" id="MobiDB-lite"/>
    </source>
</evidence>
<reference evidence="2 3" key="1">
    <citation type="submission" date="2024-09" db="EMBL/GenBank/DDBJ databases">
        <authorList>
            <person name="Sun Q."/>
            <person name="Mori K."/>
        </authorList>
    </citation>
    <scope>NUCLEOTIDE SEQUENCE [LARGE SCALE GENOMIC DNA]</scope>
    <source>
        <strain evidence="2 3">CCM 7609</strain>
    </source>
</reference>
<name>A0ABV5G1C0_9MICC</name>
<dbReference type="Proteomes" id="UP001589575">
    <property type="component" value="Unassembled WGS sequence"/>
</dbReference>
<gene>
    <name evidence="2" type="ORF">ACFFX0_16445</name>
</gene>
<organism evidence="2 3">
    <name type="scientific">Citricoccus parietis</name>
    <dbReference type="NCBI Taxonomy" id="592307"/>
    <lineage>
        <taxon>Bacteria</taxon>
        <taxon>Bacillati</taxon>
        <taxon>Actinomycetota</taxon>
        <taxon>Actinomycetes</taxon>
        <taxon>Micrococcales</taxon>
        <taxon>Micrococcaceae</taxon>
        <taxon>Citricoccus</taxon>
    </lineage>
</organism>
<feature type="compositionally biased region" description="Polar residues" evidence="1">
    <location>
        <begin position="61"/>
        <end position="71"/>
    </location>
</feature>
<protein>
    <submittedName>
        <fullName evidence="2">Uncharacterized protein</fullName>
    </submittedName>
</protein>
<evidence type="ECO:0000313" key="3">
    <source>
        <dbReference type="Proteomes" id="UP001589575"/>
    </source>
</evidence>